<dbReference type="Pfam" id="PF00560">
    <property type="entry name" value="LRR_1"/>
    <property type="match status" value="1"/>
</dbReference>
<dbReference type="PRINTS" id="PR00019">
    <property type="entry name" value="LEURICHRPT"/>
</dbReference>
<feature type="region of interest" description="Disordered" evidence="3">
    <location>
        <begin position="842"/>
        <end position="878"/>
    </location>
</feature>
<dbReference type="SMART" id="SM00368">
    <property type="entry name" value="LRR_RI"/>
    <property type="match status" value="8"/>
</dbReference>
<keyword evidence="5" id="KW-1185">Reference proteome</keyword>
<dbReference type="PROSITE" id="PS51450">
    <property type="entry name" value="LRR"/>
    <property type="match status" value="5"/>
</dbReference>
<sequence length="1053" mass="119784">MNKRDKKLNLKLNRLNEEDESTAERDAAEQLGPDEQQERDQQAIAQEHHSLSTKIHQVFKLVPYCEPSVAIAVDSDAKRLERLNHLLLERLCADALDPALNLAGLELTDASLQHFSLAELSDALSSQQLFNLNRSVTRIERLLLGANSFKQVPHALADLFANLTLIDLSANSIDSVSLLHLSKFGQLRDLDLSGNRLTAFGGDAAALSFAESVFSSVERLNLSGNQLTSGTSPLLSQFKNLKYLNLSDNNYLIDEQSLLPWQLMPCNLLNLTELDMSKNNKLLDQVANGTVVARRSFNCFSNSLRVLNLSDNRLVNVPSDIKELRVLEELWLDHNHIEFVPNELAALKTLRRLSLRHNRLRELTDTFCHYAKFKESLTYLDLSANSLNQDTLSFKLCLFENLVWLSLAENGFDLVPNALPNSVRHLDLSRNKLKHLMVRPLAAQAQQDDDVLVALDLHQHTSVNRLHKTKQKFDMNYDRPEIDSAEQLQLPHVFFLRDLVWLNVSHNRLTEVPTDFGLLNSNLQYLDMSSNLVSQVSTALCRGLGLLKHLDLSVNKIRTVTDKVRELTSLEFLNLSHNRLTSVNYELCAELTMLRHLDLSRNYLEHLPLFVHNGSRRSSLNSAQSAAKKFTFNLTKLQTIKLNSNKLKASFSLYTAVGLCASLVECDLSSNAIVLVDTDEVNGTAEQQLADLLDEHKAKKLSAPKLTLPNLRSLRLSDNQVSFLKGGFVKFVNAVYKLAPNLAELHYAQSSGLKLAAVHHADKDYCFRDEQVDTEVAQKLQVLDLSANGLVQFPAFVLELKNLRQIYFNDNLVKRIPNEFFKESFSLDEYGRDFKKLEIGNKKPVNGEMDEDEDEEVDGEESRSKRKKKKKSKESGAKVADPLEEQLKVVDEKEQALRSKSYLSDKLEVIHLNNNLIESLPHNFFSYFKSLREIKLNDNPLKDPPQQSVCLSAPATLTRNKTIGNVHNQNRPDHQLTSLLDKNARPKTSSYHFDKFERSQSQVQLPLLNANQDLKPLQSYMAKYKNREGEHFEFKKKKRKKFSNYYENRLFEV</sequence>
<dbReference type="Proteomes" id="UP000276133">
    <property type="component" value="Unassembled WGS sequence"/>
</dbReference>
<keyword evidence="2" id="KW-0677">Repeat</keyword>
<dbReference type="Pfam" id="PF13855">
    <property type="entry name" value="LRR_8"/>
    <property type="match status" value="2"/>
</dbReference>
<dbReference type="SMART" id="SM00365">
    <property type="entry name" value="LRR_SD22"/>
    <property type="match status" value="8"/>
</dbReference>
<dbReference type="SMART" id="SM00364">
    <property type="entry name" value="LRR_BAC"/>
    <property type="match status" value="7"/>
</dbReference>
<proteinExistence type="predicted"/>
<gene>
    <name evidence="4" type="ORF">BpHYR1_037787</name>
</gene>
<dbReference type="InterPro" id="IPR032675">
    <property type="entry name" value="LRR_dom_sf"/>
</dbReference>
<accession>A0A3M7PAE6</accession>
<dbReference type="EMBL" id="REGN01012314">
    <property type="protein sequence ID" value="RMZ96012.1"/>
    <property type="molecule type" value="Genomic_DNA"/>
</dbReference>
<dbReference type="InterPro" id="IPR003591">
    <property type="entry name" value="Leu-rich_rpt_typical-subtyp"/>
</dbReference>
<name>A0A3M7PAE6_BRAPC</name>
<evidence type="ECO:0000313" key="4">
    <source>
        <dbReference type="EMBL" id="RMZ96012.1"/>
    </source>
</evidence>
<organism evidence="4 5">
    <name type="scientific">Brachionus plicatilis</name>
    <name type="common">Marine rotifer</name>
    <name type="synonym">Brachionus muelleri</name>
    <dbReference type="NCBI Taxonomy" id="10195"/>
    <lineage>
        <taxon>Eukaryota</taxon>
        <taxon>Metazoa</taxon>
        <taxon>Spiralia</taxon>
        <taxon>Gnathifera</taxon>
        <taxon>Rotifera</taxon>
        <taxon>Eurotatoria</taxon>
        <taxon>Monogononta</taxon>
        <taxon>Pseudotrocha</taxon>
        <taxon>Ploima</taxon>
        <taxon>Brachionidae</taxon>
        <taxon>Brachionus</taxon>
    </lineage>
</organism>
<feature type="region of interest" description="Disordered" evidence="3">
    <location>
        <begin position="1"/>
        <end position="44"/>
    </location>
</feature>
<dbReference type="SMART" id="SM00369">
    <property type="entry name" value="LRR_TYP"/>
    <property type="match status" value="15"/>
</dbReference>
<dbReference type="OrthoDB" id="10068119at2759"/>
<dbReference type="AlphaFoldDB" id="A0A3M7PAE6"/>
<evidence type="ECO:0000256" key="1">
    <source>
        <dbReference type="ARBA" id="ARBA00022614"/>
    </source>
</evidence>
<dbReference type="PANTHER" id="PTHR48054:SF47">
    <property type="entry name" value="OS06G0179800 PROTEIN"/>
    <property type="match status" value="1"/>
</dbReference>
<comment type="caution">
    <text evidence="4">The sequence shown here is derived from an EMBL/GenBank/DDBJ whole genome shotgun (WGS) entry which is preliminary data.</text>
</comment>
<protein>
    <submittedName>
        <fullName evidence="4">Leucine rich repeat</fullName>
    </submittedName>
</protein>
<keyword evidence="1" id="KW-0433">Leucine-rich repeat</keyword>
<dbReference type="PANTHER" id="PTHR48054">
    <property type="entry name" value="RECEPTOR KINASE-LIKE PROTEIN XA21"/>
    <property type="match status" value="1"/>
</dbReference>
<evidence type="ECO:0000256" key="3">
    <source>
        <dbReference type="SAM" id="MobiDB-lite"/>
    </source>
</evidence>
<dbReference type="SUPFAM" id="SSF52058">
    <property type="entry name" value="L domain-like"/>
    <property type="match status" value="2"/>
</dbReference>
<evidence type="ECO:0000313" key="5">
    <source>
        <dbReference type="Proteomes" id="UP000276133"/>
    </source>
</evidence>
<reference evidence="4 5" key="1">
    <citation type="journal article" date="2018" name="Sci. Rep.">
        <title>Genomic signatures of local adaptation to the degree of environmental predictability in rotifers.</title>
        <authorList>
            <person name="Franch-Gras L."/>
            <person name="Hahn C."/>
            <person name="Garcia-Roger E.M."/>
            <person name="Carmona M.J."/>
            <person name="Serra M."/>
            <person name="Gomez A."/>
        </authorList>
    </citation>
    <scope>NUCLEOTIDE SEQUENCE [LARGE SCALE GENOMIC DNA]</scope>
    <source>
        <strain evidence="4">HYR1</strain>
    </source>
</reference>
<dbReference type="InterPro" id="IPR001611">
    <property type="entry name" value="Leu-rich_rpt"/>
</dbReference>
<evidence type="ECO:0000256" key="2">
    <source>
        <dbReference type="ARBA" id="ARBA00022737"/>
    </source>
</evidence>
<dbReference type="Gene3D" id="3.80.10.10">
    <property type="entry name" value="Ribonuclease Inhibitor"/>
    <property type="match status" value="6"/>
</dbReference>
<dbReference type="STRING" id="10195.A0A3M7PAE6"/>
<dbReference type="SUPFAM" id="SSF52047">
    <property type="entry name" value="RNI-like"/>
    <property type="match status" value="1"/>
</dbReference>
<dbReference type="InterPro" id="IPR052592">
    <property type="entry name" value="LRR-RLK"/>
</dbReference>
<feature type="compositionally biased region" description="Acidic residues" evidence="3">
    <location>
        <begin position="848"/>
        <end position="859"/>
    </location>
</feature>